<proteinExistence type="predicted"/>
<dbReference type="InterPro" id="IPR038712">
    <property type="entry name" value="PixA-like_sf"/>
</dbReference>
<dbReference type="InterPro" id="IPR021087">
    <property type="entry name" value="Uncharacterised_PixA/AidA"/>
</dbReference>
<name>A0AAD0IYZ2_9BURK</name>
<reference evidence="1 2" key="1">
    <citation type="submission" date="2017-04" db="EMBL/GenBank/DDBJ databases">
        <title>Complete genome sequence of Burkholderia cenocepacia PC184 Midwest clone.</title>
        <authorList>
            <person name="Mulks M.H."/>
            <person name="Cooper V.S."/>
        </authorList>
    </citation>
    <scope>NUCLEOTIDE SEQUENCE [LARGE SCALE GENOMIC DNA]</scope>
    <source>
        <strain evidence="1 2">PC184 Mulks</strain>
    </source>
</reference>
<evidence type="ECO:0008006" key="3">
    <source>
        <dbReference type="Google" id="ProtNLM"/>
    </source>
</evidence>
<sequence>MKVDLNSIDLEQTAQFIHILAVIDAHYLKTTCPNPSQNANRPTAISSNAVFMLNSRLPGVSSSEGTGSLGLKLQVGDKVSLMSTSLSDNSDDSALIYNVRHYSGAEVFSQFAAHTIEQAAAPSAAETPDLIAISAQSQVFQRFDAVAKSFGVENLGTSFALYTRSQNRKSLFGYFFWVWQASAA</sequence>
<gene>
    <name evidence="1" type="ORF">B9Z07_03380</name>
</gene>
<dbReference type="EMBL" id="CP021067">
    <property type="protein sequence ID" value="AWG27996.1"/>
    <property type="molecule type" value="Genomic_DNA"/>
</dbReference>
<dbReference type="AlphaFoldDB" id="A0AAD0IYZ2"/>
<evidence type="ECO:0000313" key="1">
    <source>
        <dbReference type="EMBL" id="AWG27996.1"/>
    </source>
</evidence>
<organism evidence="1 2">
    <name type="scientific">Burkholderia cenocepacia</name>
    <dbReference type="NCBI Taxonomy" id="95486"/>
    <lineage>
        <taxon>Bacteria</taxon>
        <taxon>Pseudomonadati</taxon>
        <taxon>Pseudomonadota</taxon>
        <taxon>Betaproteobacteria</taxon>
        <taxon>Burkholderiales</taxon>
        <taxon>Burkholderiaceae</taxon>
        <taxon>Burkholderia</taxon>
        <taxon>Burkholderia cepacia complex</taxon>
    </lineage>
</organism>
<protein>
    <recommendedName>
        <fullName evidence="3">Inclusion body protein</fullName>
    </recommendedName>
</protein>
<accession>A0AAD0IYZ2</accession>
<dbReference type="RefSeq" id="WP_034174822.1">
    <property type="nucleotide sequence ID" value="NZ_CADEUB010000001.1"/>
</dbReference>
<evidence type="ECO:0000313" key="2">
    <source>
        <dbReference type="Proteomes" id="UP000244809"/>
    </source>
</evidence>
<dbReference type="Proteomes" id="UP000244809">
    <property type="component" value="Chromosome 1"/>
</dbReference>
<dbReference type="Pfam" id="PF12306">
    <property type="entry name" value="PixA"/>
    <property type="match status" value="1"/>
</dbReference>
<dbReference type="Gene3D" id="2.60.40.3910">
    <property type="entry name" value="Inclusion body protein"/>
    <property type="match status" value="1"/>
</dbReference>